<keyword evidence="2" id="KW-0732">Signal</keyword>
<reference evidence="3" key="1">
    <citation type="submission" date="2021-01" db="EMBL/GenBank/DDBJ databases">
        <title>Modified the classification status of verrucomicrobia.</title>
        <authorList>
            <person name="Feng X."/>
        </authorList>
    </citation>
    <scope>NUCLEOTIDE SEQUENCE</scope>
    <source>
        <strain evidence="3">JCM 18052</strain>
    </source>
</reference>
<dbReference type="EMBL" id="JAENIK010000001">
    <property type="protein sequence ID" value="MBK1814068.1"/>
    <property type="molecule type" value="Genomic_DNA"/>
</dbReference>
<protein>
    <submittedName>
        <fullName evidence="3">Uncharacterized protein</fullName>
    </submittedName>
</protein>
<feature type="signal peptide" evidence="2">
    <location>
        <begin position="1"/>
        <end position="21"/>
    </location>
</feature>
<evidence type="ECO:0000256" key="1">
    <source>
        <dbReference type="SAM" id="MobiDB-lite"/>
    </source>
</evidence>
<evidence type="ECO:0000313" key="3">
    <source>
        <dbReference type="EMBL" id="MBK1814068.1"/>
    </source>
</evidence>
<sequence length="192" mass="21039">MKPITYLSSLLSLGLMLPLSAQVTKTTETTETTRSGNGAVTQTTTTTTQTFNPEARTKVVTYFDQYKTSPHGLPPGFVGKVHVKEIPTAWRTTRIAPGVVITEKERPYLVSAPAELVSVLPAPAEGVRYYVAGSNVVSVDGSYRIVDSVQIPSIKYSEDEDQIEIESKDGRKTTKVEVDKDDGEVEIKEEED</sequence>
<evidence type="ECO:0000256" key="2">
    <source>
        <dbReference type="SAM" id="SignalP"/>
    </source>
</evidence>
<name>A0A934QWL7_9BACT</name>
<feature type="compositionally biased region" description="Basic and acidic residues" evidence="1">
    <location>
        <begin position="165"/>
        <end position="178"/>
    </location>
</feature>
<keyword evidence="4" id="KW-1185">Reference proteome</keyword>
<feature type="region of interest" description="Disordered" evidence="1">
    <location>
        <begin position="165"/>
        <end position="192"/>
    </location>
</feature>
<proteinExistence type="predicted"/>
<gene>
    <name evidence="3" type="ORF">JIN84_00405</name>
</gene>
<dbReference type="Proteomes" id="UP000600139">
    <property type="component" value="Unassembled WGS sequence"/>
</dbReference>
<feature type="chain" id="PRO_5037635549" evidence="2">
    <location>
        <begin position="22"/>
        <end position="192"/>
    </location>
</feature>
<feature type="compositionally biased region" description="Acidic residues" evidence="1">
    <location>
        <begin position="179"/>
        <end position="192"/>
    </location>
</feature>
<evidence type="ECO:0000313" key="4">
    <source>
        <dbReference type="Proteomes" id="UP000600139"/>
    </source>
</evidence>
<dbReference type="RefSeq" id="WP_200349034.1">
    <property type="nucleotide sequence ID" value="NZ_BAABHZ010000005.1"/>
</dbReference>
<dbReference type="AlphaFoldDB" id="A0A934QWL7"/>
<accession>A0A934QWL7</accession>
<organism evidence="3 4">
    <name type="scientific">Luteolibacter yonseiensis</name>
    <dbReference type="NCBI Taxonomy" id="1144680"/>
    <lineage>
        <taxon>Bacteria</taxon>
        <taxon>Pseudomonadati</taxon>
        <taxon>Verrucomicrobiota</taxon>
        <taxon>Verrucomicrobiia</taxon>
        <taxon>Verrucomicrobiales</taxon>
        <taxon>Verrucomicrobiaceae</taxon>
        <taxon>Luteolibacter</taxon>
    </lineage>
</organism>
<comment type="caution">
    <text evidence="3">The sequence shown here is derived from an EMBL/GenBank/DDBJ whole genome shotgun (WGS) entry which is preliminary data.</text>
</comment>
<feature type="region of interest" description="Disordered" evidence="1">
    <location>
        <begin position="26"/>
        <end position="48"/>
    </location>
</feature>